<dbReference type="VEuPathDB" id="VectorBase:AMIN001581"/>
<dbReference type="EnsemblMetazoa" id="AMIN001581-RA">
    <property type="protein sequence ID" value="AMIN001581-PA"/>
    <property type="gene ID" value="AMIN001581"/>
</dbReference>
<dbReference type="PANTHER" id="PTHR33053:SF9">
    <property type="entry name" value="AGAP000105-PA"/>
    <property type="match status" value="1"/>
</dbReference>
<evidence type="ECO:0000313" key="1">
    <source>
        <dbReference type="EnsemblMetazoa" id="AMIN001581-PA"/>
    </source>
</evidence>
<dbReference type="AlphaFoldDB" id="A0A182VU38"/>
<sequence>GVQPSVNTFTLNFSIDGLPIHRSTRKQFWPILLSIQELPETPVLMVGNFVGESKPKSIEEYLRPLVTELNELMQNGVEISNKLIEVRVRAFIADSPARAFIKGVAYFNHTHGCQKCTVVGKHHGEAHVMYYAGIDAPSRTDEDFRALKYGEHHRERSPLLDLFHFDIIKDVITADVLHLIDHGQQLSPMAQQMKKAAGQQPGRLLSAFVAQLKHHQHIEEYDNNNIQDCGNNNDGDDEVEITLDNTGVQPSVNTFTLNFSIDGLPIHRSTRKQFWPILLSIQELPETPVL</sequence>
<keyword evidence="2" id="KW-1185">Reference proteome</keyword>
<organism evidence="1 2">
    <name type="scientific">Anopheles minimus</name>
    <dbReference type="NCBI Taxonomy" id="112268"/>
    <lineage>
        <taxon>Eukaryota</taxon>
        <taxon>Metazoa</taxon>
        <taxon>Ecdysozoa</taxon>
        <taxon>Arthropoda</taxon>
        <taxon>Hexapoda</taxon>
        <taxon>Insecta</taxon>
        <taxon>Pterygota</taxon>
        <taxon>Neoptera</taxon>
        <taxon>Endopterygota</taxon>
        <taxon>Diptera</taxon>
        <taxon>Nematocera</taxon>
        <taxon>Culicoidea</taxon>
        <taxon>Culicidae</taxon>
        <taxon>Anophelinae</taxon>
        <taxon>Anopheles</taxon>
    </lineage>
</organism>
<evidence type="ECO:0000313" key="2">
    <source>
        <dbReference type="Proteomes" id="UP000075920"/>
    </source>
</evidence>
<proteinExistence type="predicted"/>
<name>A0A182VU38_9DIPT</name>
<accession>A0A182VU38</accession>
<dbReference type="PANTHER" id="PTHR33053">
    <property type="entry name" value="PROTEIN, PUTATIVE-RELATED"/>
    <property type="match status" value="1"/>
</dbReference>
<reference evidence="2" key="1">
    <citation type="submission" date="2013-03" db="EMBL/GenBank/DDBJ databases">
        <title>The Genome Sequence of Anopheles minimus MINIMUS1.</title>
        <authorList>
            <consortium name="The Broad Institute Genomics Platform"/>
            <person name="Neafsey D.E."/>
            <person name="Walton C."/>
            <person name="Walker B."/>
            <person name="Young S.K."/>
            <person name="Zeng Q."/>
            <person name="Gargeya S."/>
            <person name="Fitzgerald M."/>
            <person name="Haas B."/>
            <person name="Abouelleil A."/>
            <person name="Allen A.W."/>
            <person name="Alvarado L."/>
            <person name="Arachchi H.M."/>
            <person name="Berlin A.M."/>
            <person name="Chapman S.B."/>
            <person name="Gainer-Dewar J."/>
            <person name="Goldberg J."/>
            <person name="Griggs A."/>
            <person name="Gujja S."/>
            <person name="Hansen M."/>
            <person name="Howarth C."/>
            <person name="Imamovic A."/>
            <person name="Ireland A."/>
            <person name="Larimer J."/>
            <person name="McCowan C."/>
            <person name="Murphy C."/>
            <person name="Pearson M."/>
            <person name="Poon T.W."/>
            <person name="Priest M."/>
            <person name="Roberts A."/>
            <person name="Saif S."/>
            <person name="Shea T."/>
            <person name="Sisk P."/>
            <person name="Sykes S."/>
            <person name="Wortman J."/>
            <person name="Nusbaum C."/>
            <person name="Birren B."/>
        </authorList>
    </citation>
    <scope>NUCLEOTIDE SEQUENCE [LARGE SCALE GENOMIC DNA]</scope>
    <source>
        <strain evidence="2">MINIMUS1</strain>
    </source>
</reference>
<dbReference type="Proteomes" id="UP000075920">
    <property type="component" value="Unassembled WGS sequence"/>
</dbReference>
<reference evidence="1" key="2">
    <citation type="submission" date="2020-05" db="UniProtKB">
        <authorList>
            <consortium name="EnsemblMetazoa"/>
        </authorList>
    </citation>
    <scope>IDENTIFICATION</scope>
    <source>
        <strain evidence="1">MINIMUS1</strain>
    </source>
</reference>
<protein>
    <submittedName>
        <fullName evidence="1">Uncharacterized protein</fullName>
    </submittedName>
</protein>